<dbReference type="Pfam" id="PF19271">
    <property type="entry name" value="Nis1"/>
    <property type="match status" value="1"/>
</dbReference>
<feature type="signal peptide" evidence="1">
    <location>
        <begin position="1"/>
        <end position="18"/>
    </location>
</feature>
<reference evidence="2 3" key="1">
    <citation type="journal article" date="2016" name="Genome Biol. Evol.">
        <title>Divergent and convergent evolution of fungal pathogenicity.</title>
        <authorList>
            <person name="Shang Y."/>
            <person name="Xiao G."/>
            <person name="Zheng P."/>
            <person name="Cen K."/>
            <person name="Zhan S."/>
            <person name="Wang C."/>
        </authorList>
    </citation>
    <scope>NUCLEOTIDE SEQUENCE [LARGE SCALE GENOMIC DNA]</scope>
    <source>
        <strain evidence="2 3">RCEF 1005</strain>
    </source>
</reference>
<evidence type="ECO:0000313" key="2">
    <source>
        <dbReference type="EMBL" id="OAA81668.1"/>
    </source>
</evidence>
<name>A0A162KYE2_CORDF</name>
<dbReference type="InterPro" id="IPR045469">
    <property type="entry name" value="Nis1"/>
</dbReference>
<dbReference type="EMBL" id="AZHF01000001">
    <property type="protein sequence ID" value="OAA81668.1"/>
    <property type="molecule type" value="Genomic_DNA"/>
</dbReference>
<comment type="caution">
    <text evidence="2">The sequence shown here is derived from an EMBL/GenBank/DDBJ whole genome shotgun (WGS) entry which is preliminary data.</text>
</comment>
<evidence type="ECO:0000313" key="3">
    <source>
        <dbReference type="Proteomes" id="UP000076881"/>
    </source>
</evidence>
<dbReference type="OrthoDB" id="4867569at2759"/>
<accession>A0A162KYE2</accession>
<evidence type="ECO:0000256" key="1">
    <source>
        <dbReference type="SAM" id="SignalP"/>
    </source>
</evidence>
<sequence>MKFSVAVAASALASGAIASVYSIQVPQTITVGKAIPVKLVNNIDQSSTYETSITFGLGTSPHDPNIIIGTPVSSIYLQDGTMPAAPFTRNITIPDWAWGSKGTFGLRAAIFGAYGVTGGIATKVYGANVTVGNKISDKYVELKYIE</sequence>
<organism evidence="2 3">
    <name type="scientific">Akanthomyces lecanii RCEF 1005</name>
    <dbReference type="NCBI Taxonomy" id="1081108"/>
    <lineage>
        <taxon>Eukaryota</taxon>
        <taxon>Fungi</taxon>
        <taxon>Dikarya</taxon>
        <taxon>Ascomycota</taxon>
        <taxon>Pezizomycotina</taxon>
        <taxon>Sordariomycetes</taxon>
        <taxon>Hypocreomycetidae</taxon>
        <taxon>Hypocreales</taxon>
        <taxon>Cordycipitaceae</taxon>
        <taxon>Akanthomyces</taxon>
        <taxon>Cordyceps confragosa</taxon>
    </lineage>
</organism>
<evidence type="ECO:0008006" key="4">
    <source>
        <dbReference type="Google" id="ProtNLM"/>
    </source>
</evidence>
<keyword evidence="1" id="KW-0732">Signal</keyword>
<protein>
    <recommendedName>
        <fullName evidence="4">Secreted protein NIS1</fullName>
    </recommendedName>
</protein>
<feature type="chain" id="PRO_5007836780" description="Secreted protein NIS1" evidence="1">
    <location>
        <begin position="19"/>
        <end position="146"/>
    </location>
</feature>
<keyword evidence="3" id="KW-1185">Reference proteome</keyword>
<dbReference type="Proteomes" id="UP000076881">
    <property type="component" value="Unassembled WGS sequence"/>
</dbReference>
<dbReference type="AlphaFoldDB" id="A0A162KYE2"/>
<proteinExistence type="predicted"/>
<gene>
    <name evidence="2" type="ORF">LEL_01213</name>
</gene>